<reference evidence="9" key="1">
    <citation type="submission" date="2020-08" db="EMBL/GenBank/DDBJ databases">
        <title>Sulfitobacter aestuariivivens sp. nov., isolated from a tidal flat.</title>
        <authorList>
            <person name="Park S."/>
            <person name="Yoon J.-H."/>
        </authorList>
    </citation>
    <scope>NUCLEOTIDE SEQUENCE</scope>
    <source>
        <strain evidence="9">TSTF-M16</strain>
    </source>
</reference>
<evidence type="ECO:0000256" key="1">
    <source>
        <dbReference type="ARBA" id="ARBA00001974"/>
    </source>
</evidence>
<organism evidence="9 10">
    <name type="scientific">Sulfitobacter aestuariivivens</name>
    <dbReference type="NCBI Taxonomy" id="2766981"/>
    <lineage>
        <taxon>Bacteria</taxon>
        <taxon>Pseudomonadati</taxon>
        <taxon>Pseudomonadota</taxon>
        <taxon>Alphaproteobacteria</taxon>
        <taxon>Rhodobacterales</taxon>
        <taxon>Roseobacteraceae</taxon>
        <taxon>Sulfitobacter</taxon>
    </lineage>
</organism>
<feature type="domain" description="Glucose-methanol-choline oxidoreductase N-terminal" evidence="7">
    <location>
        <begin position="11"/>
        <end position="34"/>
    </location>
</feature>
<protein>
    <submittedName>
        <fullName evidence="9">GMC family oxidoreductase N-terminal domain-containing protein</fullName>
    </submittedName>
</protein>
<evidence type="ECO:0000256" key="3">
    <source>
        <dbReference type="ARBA" id="ARBA00022630"/>
    </source>
</evidence>
<dbReference type="SUPFAM" id="SSF54373">
    <property type="entry name" value="FAD-linked reductases, C-terminal domain"/>
    <property type="match status" value="1"/>
</dbReference>
<dbReference type="Gene3D" id="3.30.410.40">
    <property type="match status" value="1"/>
</dbReference>
<comment type="cofactor">
    <cofactor evidence="1 5">
        <name>FAD</name>
        <dbReference type="ChEBI" id="CHEBI:57692"/>
    </cofactor>
</comment>
<evidence type="ECO:0000256" key="5">
    <source>
        <dbReference type="PIRSR" id="PIRSR000137-2"/>
    </source>
</evidence>
<dbReference type="PIRSF" id="PIRSF000137">
    <property type="entry name" value="Alcohol_oxidase"/>
    <property type="match status" value="1"/>
</dbReference>
<dbReference type="GO" id="GO:0016614">
    <property type="term" value="F:oxidoreductase activity, acting on CH-OH group of donors"/>
    <property type="evidence" value="ECO:0007669"/>
    <property type="project" value="InterPro"/>
</dbReference>
<dbReference type="InterPro" id="IPR000172">
    <property type="entry name" value="GMC_OxRdtase_N"/>
</dbReference>
<evidence type="ECO:0000259" key="8">
    <source>
        <dbReference type="PROSITE" id="PS00624"/>
    </source>
</evidence>
<proteinExistence type="inferred from homology"/>
<evidence type="ECO:0000313" key="10">
    <source>
        <dbReference type="Proteomes" id="UP000635142"/>
    </source>
</evidence>
<dbReference type="Pfam" id="PF00732">
    <property type="entry name" value="GMC_oxred_N"/>
    <property type="match status" value="1"/>
</dbReference>
<dbReference type="Pfam" id="PF05199">
    <property type="entry name" value="GMC_oxred_C"/>
    <property type="match status" value="1"/>
</dbReference>
<gene>
    <name evidence="9" type="ORF">H9Q16_01420</name>
</gene>
<evidence type="ECO:0000259" key="7">
    <source>
        <dbReference type="PROSITE" id="PS00623"/>
    </source>
</evidence>
<keyword evidence="10" id="KW-1185">Reference proteome</keyword>
<evidence type="ECO:0000256" key="6">
    <source>
        <dbReference type="RuleBase" id="RU003968"/>
    </source>
</evidence>
<dbReference type="InterPro" id="IPR007867">
    <property type="entry name" value="GMC_OxRtase_C"/>
</dbReference>
<dbReference type="Gene3D" id="3.50.50.60">
    <property type="entry name" value="FAD/NAD(P)-binding domain"/>
    <property type="match status" value="1"/>
</dbReference>
<evidence type="ECO:0000256" key="4">
    <source>
        <dbReference type="ARBA" id="ARBA00022827"/>
    </source>
</evidence>
<sequence>MDNRRILLNRGKGLGGSSGINWGMYVRGNRGDFDHWAQLGNTGWSYGDVLPFMKRSEASSVFDDDFHGTDGAISIEMPHNLHPLQEMCFKVYEDLGVPRNPDYNGRTQEGCFHYQFTTKDGLRVSAADGFLKPVRQRPNLTVVTGALITGVTFDGKRALGVSYAKGREAAFVSAGEVILSMGTIGSPQLLMLSGVGPEAHLEEHGIQYIHDLAGVGQNLLDHFAGPGVGFRLKEPEKFGFPIPDEAASLREFESKRTGPLATTGVDAGAFVRLRDSDEYPSAQSICFVANTHLDRAMETPPGVRFGGYVCRTVSRGSVRLASASPFDRPFVDPNYLSDQIDLDTHVELIRFHQRVAEHPVFESIRDQVDGPGYDKDAIIAATRAEARTTWHLTSTCRMGSDQTAVVGPDLKVRGIENLRVVDASVFPTMTSGNTNAPTMMVAEKGASLILGETV</sequence>
<feature type="domain" description="Glucose-methanol-choline oxidoreductase N-terminal" evidence="8">
    <location>
        <begin position="182"/>
        <end position="196"/>
    </location>
</feature>
<keyword evidence="4 5" id="KW-0274">FAD</keyword>
<dbReference type="Proteomes" id="UP000635142">
    <property type="component" value="Unassembled WGS sequence"/>
</dbReference>
<dbReference type="AlphaFoldDB" id="A0A927HDR4"/>
<comment type="similarity">
    <text evidence="2 6">Belongs to the GMC oxidoreductase family.</text>
</comment>
<dbReference type="PROSITE" id="PS00624">
    <property type="entry name" value="GMC_OXRED_2"/>
    <property type="match status" value="1"/>
</dbReference>
<comment type="caution">
    <text evidence="9">The sequence shown here is derived from an EMBL/GenBank/DDBJ whole genome shotgun (WGS) entry which is preliminary data.</text>
</comment>
<dbReference type="EMBL" id="JACTAG010000001">
    <property type="protein sequence ID" value="MBD3662574.1"/>
    <property type="molecule type" value="Genomic_DNA"/>
</dbReference>
<dbReference type="InterPro" id="IPR036188">
    <property type="entry name" value="FAD/NAD-bd_sf"/>
</dbReference>
<dbReference type="PANTHER" id="PTHR11552">
    <property type="entry name" value="GLUCOSE-METHANOL-CHOLINE GMC OXIDOREDUCTASE"/>
    <property type="match status" value="1"/>
</dbReference>
<dbReference type="InterPro" id="IPR012132">
    <property type="entry name" value="GMC_OxRdtase"/>
</dbReference>
<dbReference type="RefSeq" id="WP_191073599.1">
    <property type="nucleotide sequence ID" value="NZ_JACTAG010000001.1"/>
</dbReference>
<dbReference type="PROSITE" id="PS00623">
    <property type="entry name" value="GMC_OXRED_1"/>
    <property type="match status" value="1"/>
</dbReference>
<dbReference type="SUPFAM" id="SSF51905">
    <property type="entry name" value="FAD/NAD(P)-binding domain"/>
    <property type="match status" value="1"/>
</dbReference>
<keyword evidence="3 6" id="KW-0285">Flavoprotein</keyword>
<evidence type="ECO:0000256" key="2">
    <source>
        <dbReference type="ARBA" id="ARBA00010790"/>
    </source>
</evidence>
<accession>A0A927HDR4</accession>
<dbReference type="PANTHER" id="PTHR11552:SF147">
    <property type="entry name" value="CHOLINE DEHYDROGENASE, MITOCHONDRIAL"/>
    <property type="match status" value="1"/>
</dbReference>
<evidence type="ECO:0000313" key="9">
    <source>
        <dbReference type="EMBL" id="MBD3662574.1"/>
    </source>
</evidence>
<dbReference type="GO" id="GO:0050660">
    <property type="term" value="F:flavin adenine dinucleotide binding"/>
    <property type="evidence" value="ECO:0007669"/>
    <property type="project" value="InterPro"/>
</dbReference>
<name>A0A927HDR4_9RHOB</name>
<feature type="binding site" evidence="5">
    <location>
        <begin position="390"/>
        <end position="391"/>
    </location>
    <ligand>
        <name>FAD</name>
        <dbReference type="ChEBI" id="CHEBI:57692"/>
    </ligand>
</feature>